<dbReference type="AlphaFoldDB" id="A0A1Z5R127"/>
<dbReference type="InterPro" id="IPR050907">
    <property type="entry name" value="SRSF"/>
</dbReference>
<dbReference type="SUPFAM" id="SSF54928">
    <property type="entry name" value="RNA-binding domain, RBD"/>
    <property type="match status" value="1"/>
</dbReference>
<reference evidence="5 6" key="1">
    <citation type="journal article" date="2009" name="Nature">
        <title>The Sorghum bicolor genome and the diversification of grasses.</title>
        <authorList>
            <person name="Paterson A.H."/>
            <person name="Bowers J.E."/>
            <person name="Bruggmann R."/>
            <person name="Dubchak I."/>
            <person name="Grimwood J."/>
            <person name="Gundlach H."/>
            <person name="Haberer G."/>
            <person name="Hellsten U."/>
            <person name="Mitros T."/>
            <person name="Poliakov A."/>
            <person name="Schmutz J."/>
            <person name="Spannagl M."/>
            <person name="Tang H."/>
            <person name="Wang X."/>
            <person name="Wicker T."/>
            <person name="Bharti A.K."/>
            <person name="Chapman J."/>
            <person name="Feltus F.A."/>
            <person name="Gowik U."/>
            <person name="Grigoriev I.V."/>
            <person name="Lyons E."/>
            <person name="Maher C.A."/>
            <person name="Martis M."/>
            <person name="Narechania A."/>
            <person name="Otillar R.P."/>
            <person name="Penning B.W."/>
            <person name="Salamov A.A."/>
            <person name="Wang Y."/>
            <person name="Zhang L."/>
            <person name="Carpita N.C."/>
            <person name="Freeling M."/>
            <person name="Gingle A.R."/>
            <person name="Hash C.T."/>
            <person name="Keller B."/>
            <person name="Klein P."/>
            <person name="Kresovich S."/>
            <person name="McCann M.C."/>
            <person name="Ming R."/>
            <person name="Peterson D.G."/>
            <person name="Mehboob-ur-Rahman"/>
            <person name="Ware D."/>
            <person name="Westhoff P."/>
            <person name="Mayer K.F."/>
            <person name="Messing J."/>
            <person name="Rokhsar D.S."/>
        </authorList>
    </citation>
    <scope>NUCLEOTIDE SEQUENCE [LARGE SCALE GENOMIC DNA]</scope>
    <source>
        <strain evidence="6">cv. BTx623</strain>
    </source>
</reference>
<dbReference type="Proteomes" id="UP000000768">
    <property type="component" value="Chromosome 9"/>
</dbReference>
<dbReference type="InParanoid" id="A0A1Z5R127"/>
<proteinExistence type="predicted"/>
<feature type="domain" description="RRM" evidence="4">
    <location>
        <begin position="21"/>
        <end position="92"/>
    </location>
</feature>
<gene>
    <name evidence="5" type="ORF">SORBI_3009G056032</name>
</gene>
<dbReference type="STRING" id="4558.A0A1Z5R127"/>
<evidence type="ECO:0000256" key="1">
    <source>
        <dbReference type="ARBA" id="ARBA00022664"/>
    </source>
</evidence>
<evidence type="ECO:0000256" key="2">
    <source>
        <dbReference type="ARBA" id="ARBA00023187"/>
    </source>
</evidence>
<accession>A0A1Z5R127</accession>
<evidence type="ECO:0000259" key="4">
    <source>
        <dbReference type="PROSITE" id="PS50102"/>
    </source>
</evidence>
<evidence type="ECO:0000256" key="3">
    <source>
        <dbReference type="PROSITE-ProRule" id="PRU00176"/>
    </source>
</evidence>
<dbReference type="GO" id="GO:0016607">
    <property type="term" value="C:nuclear speck"/>
    <property type="evidence" value="ECO:0000318"/>
    <property type="project" value="GO_Central"/>
</dbReference>
<keyword evidence="3" id="KW-0694">RNA-binding</keyword>
<dbReference type="Gene3D" id="3.30.70.330">
    <property type="match status" value="1"/>
</dbReference>
<keyword evidence="1" id="KW-0507">mRNA processing</keyword>
<dbReference type="Gramene" id="OQU77498">
    <property type="protein sequence ID" value="OQU77498"/>
    <property type="gene ID" value="SORBI_3009G056032"/>
</dbReference>
<evidence type="ECO:0000313" key="6">
    <source>
        <dbReference type="Proteomes" id="UP000000768"/>
    </source>
</evidence>
<evidence type="ECO:0000313" key="5">
    <source>
        <dbReference type="EMBL" id="OQU77498.1"/>
    </source>
</evidence>
<dbReference type="PANTHER" id="PTHR23147">
    <property type="entry name" value="SERINE/ARGININE RICH SPLICING FACTOR"/>
    <property type="match status" value="1"/>
</dbReference>
<organism evidence="5 6">
    <name type="scientific">Sorghum bicolor</name>
    <name type="common">Sorghum</name>
    <name type="synonym">Sorghum vulgare</name>
    <dbReference type="NCBI Taxonomy" id="4558"/>
    <lineage>
        <taxon>Eukaryota</taxon>
        <taxon>Viridiplantae</taxon>
        <taxon>Streptophyta</taxon>
        <taxon>Embryophyta</taxon>
        <taxon>Tracheophyta</taxon>
        <taxon>Spermatophyta</taxon>
        <taxon>Magnoliopsida</taxon>
        <taxon>Liliopsida</taxon>
        <taxon>Poales</taxon>
        <taxon>Poaceae</taxon>
        <taxon>PACMAD clade</taxon>
        <taxon>Panicoideae</taxon>
        <taxon>Andropogonodae</taxon>
        <taxon>Andropogoneae</taxon>
        <taxon>Sorghinae</taxon>
        <taxon>Sorghum</taxon>
    </lineage>
</organism>
<dbReference type="InterPro" id="IPR035979">
    <property type="entry name" value="RBD_domain_sf"/>
</dbReference>
<dbReference type="GO" id="GO:0006397">
    <property type="term" value="P:mRNA processing"/>
    <property type="evidence" value="ECO:0007669"/>
    <property type="project" value="UniProtKB-KW"/>
</dbReference>
<keyword evidence="2" id="KW-0508">mRNA splicing</keyword>
<dbReference type="GO" id="GO:0008380">
    <property type="term" value="P:RNA splicing"/>
    <property type="evidence" value="ECO:0007669"/>
    <property type="project" value="UniProtKB-KW"/>
</dbReference>
<keyword evidence="6" id="KW-1185">Reference proteome</keyword>
<dbReference type="PROSITE" id="PS50102">
    <property type="entry name" value="RRM"/>
    <property type="match status" value="1"/>
</dbReference>
<dbReference type="SMART" id="SM00360">
    <property type="entry name" value="RRM"/>
    <property type="match status" value="1"/>
</dbReference>
<reference evidence="6" key="2">
    <citation type="journal article" date="2018" name="Plant J.">
        <title>The Sorghum bicolor reference genome: improved assembly, gene annotations, a transcriptome atlas, and signatures of genome organization.</title>
        <authorList>
            <person name="McCormick R.F."/>
            <person name="Truong S.K."/>
            <person name="Sreedasyam A."/>
            <person name="Jenkins J."/>
            <person name="Shu S."/>
            <person name="Sims D."/>
            <person name="Kennedy M."/>
            <person name="Amirebrahimi M."/>
            <person name="Weers B.D."/>
            <person name="McKinley B."/>
            <person name="Mattison A."/>
            <person name="Morishige D.T."/>
            <person name="Grimwood J."/>
            <person name="Schmutz J."/>
            <person name="Mullet J.E."/>
        </authorList>
    </citation>
    <scope>NUCLEOTIDE SEQUENCE [LARGE SCALE GENOMIC DNA]</scope>
    <source>
        <strain evidence="6">cv. BTx623</strain>
    </source>
</reference>
<dbReference type="InterPro" id="IPR012677">
    <property type="entry name" value="Nucleotide-bd_a/b_plait_sf"/>
</dbReference>
<dbReference type="GO" id="GO:0000381">
    <property type="term" value="P:regulation of alternative mRNA splicing, via spliceosome"/>
    <property type="evidence" value="ECO:0000318"/>
    <property type="project" value="GO_Central"/>
</dbReference>
<name>A0A1Z5R127_SORBI</name>
<protein>
    <recommendedName>
        <fullName evidence="4">RRM domain-containing protein</fullName>
    </recommendedName>
</protein>
<dbReference type="InterPro" id="IPR000504">
    <property type="entry name" value="RRM_dom"/>
</dbReference>
<dbReference type="Pfam" id="PF00076">
    <property type="entry name" value="RRM_1"/>
    <property type="match status" value="1"/>
</dbReference>
<sequence>MPRYNDPCHRYDHYSQHVSQTKFYVGRISTSTRKEDLEDIFGRYGRLQRVSLISGNYGFVEFCDPWNAYDARYHLDRQDFKGSRIIVQFAGEDPHLVSGCAAPAEGLALDC</sequence>
<dbReference type="EMBL" id="CM000768">
    <property type="protein sequence ID" value="OQU77498.1"/>
    <property type="molecule type" value="Genomic_DNA"/>
</dbReference>
<dbReference type="GO" id="GO:0003729">
    <property type="term" value="F:mRNA binding"/>
    <property type="evidence" value="ECO:0000318"/>
    <property type="project" value="GO_Central"/>
</dbReference>